<feature type="compositionally biased region" description="Basic and acidic residues" evidence="1">
    <location>
        <begin position="65"/>
        <end position="76"/>
    </location>
</feature>
<evidence type="ECO:0000313" key="2">
    <source>
        <dbReference type="EMBL" id="KAI6780786.1"/>
    </source>
</evidence>
<feature type="compositionally biased region" description="Basic and acidic residues" evidence="1">
    <location>
        <begin position="1"/>
        <end position="25"/>
    </location>
</feature>
<dbReference type="EMBL" id="JAGIXG020000028">
    <property type="protein sequence ID" value="KAI6780786.1"/>
    <property type="molecule type" value="Genomic_DNA"/>
</dbReference>
<feature type="region of interest" description="Disordered" evidence="1">
    <location>
        <begin position="1"/>
        <end position="134"/>
    </location>
</feature>
<reference evidence="2" key="2">
    <citation type="submission" date="2022-07" db="EMBL/GenBank/DDBJ databases">
        <authorList>
            <person name="Goncalves M.F.M."/>
            <person name="Hilario S."/>
            <person name="Van De Peer Y."/>
            <person name="Esteves A.C."/>
            <person name="Alves A."/>
        </authorList>
    </citation>
    <scope>NUCLEOTIDE SEQUENCE</scope>
    <source>
        <strain evidence="2">MUM 19.33</strain>
    </source>
</reference>
<dbReference type="GeneID" id="75827613"/>
<protein>
    <recommendedName>
        <fullName evidence="4">BTB domain transcription factor</fullName>
    </recommendedName>
</protein>
<evidence type="ECO:0008006" key="4">
    <source>
        <dbReference type="Google" id="ProtNLM"/>
    </source>
</evidence>
<comment type="caution">
    <text evidence="2">The sequence shown here is derived from an EMBL/GenBank/DDBJ whole genome shotgun (WGS) entry which is preliminary data.</text>
</comment>
<accession>A0A9Q0BDF6</accession>
<organism evidence="2 3">
    <name type="scientific">Emericellopsis cladophorae</name>
    <dbReference type="NCBI Taxonomy" id="2686198"/>
    <lineage>
        <taxon>Eukaryota</taxon>
        <taxon>Fungi</taxon>
        <taxon>Dikarya</taxon>
        <taxon>Ascomycota</taxon>
        <taxon>Pezizomycotina</taxon>
        <taxon>Sordariomycetes</taxon>
        <taxon>Hypocreomycetidae</taxon>
        <taxon>Hypocreales</taxon>
        <taxon>Bionectriaceae</taxon>
        <taxon>Emericellopsis</taxon>
    </lineage>
</organism>
<feature type="compositionally biased region" description="Basic and acidic residues" evidence="1">
    <location>
        <begin position="353"/>
        <end position="372"/>
    </location>
</feature>
<feature type="compositionally biased region" description="Acidic residues" evidence="1">
    <location>
        <begin position="39"/>
        <end position="48"/>
    </location>
</feature>
<dbReference type="PANTHER" id="PTHR34776">
    <property type="entry name" value="F17F16.3 PROTEIN"/>
    <property type="match status" value="1"/>
</dbReference>
<dbReference type="OrthoDB" id="1028014at2759"/>
<sequence>MASGHDESGKRDSPTGGKEVPEAKMMKQTSIGESMGIDTDPEEDSDGPDETHAQNTHNLRSRRRVAPEPAEKKQLSMEKSMGIDTDPDTDSNEGEDGKRESKDKKASAKDVKKGTRSQRNGKSAVNSHGEPDTPSSILEKGIIYFFIRGRVNVESPTSIEDIARSFMLLRPLPHDAKLTEGKIGDAGNTRIVVLPKKVFPKSGRDRFLSFVEKTGTSFDEIKNEFLEGADYNTRTVGKRHTPAATPAAEGVYAITTTGRESHLAYILTLPEELGEAQKDLGLKSQGSFIISTRNPETSPPAGAQIPEGPEFPKEVQEEFRNLRWLPTQPKHFDYVNAQVLLIGETSGIQKATEPQKEDQQHQKEEPLEALEHLEEEDLNRMKGLPGDQSSSIFEDLEARAKDYPKLQTTF</sequence>
<dbReference type="AlphaFoldDB" id="A0A9Q0BDF6"/>
<name>A0A9Q0BDF6_9HYPO</name>
<evidence type="ECO:0000256" key="1">
    <source>
        <dbReference type="SAM" id="MobiDB-lite"/>
    </source>
</evidence>
<reference evidence="2" key="1">
    <citation type="journal article" date="2021" name="J Fungi (Basel)">
        <title>Genomic and Metabolomic Analyses of the Marine Fungus Emericellopsis cladophorae: Insights into Saltwater Adaptability Mechanisms and Its Biosynthetic Potential.</title>
        <authorList>
            <person name="Goncalves M.F.M."/>
            <person name="Hilario S."/>
            <person name="Van de Peer Y."/>
            <person name="Esteves A.C."/>
            <person name="Alves A."/>
        </authorList>
    </citation>
    <scope>NUCLEOTIDE SEQUENCE</scope>
    <source>
        <strain evidence="2">MUM 19.33</strain>
    </source>
</reference>
<feature type="compositionally biased region" description="Basic and acidic residues" evidence="1">
    <location>
        <begin position="95"/>
        <end position="113"/>
    </location>
</feature>
<evidence type="ECO:0000313" key="3">
    <source>
        <dbReference type="Proteomes" id="UP001055219"/>
    </source>
</evidence>
<dbReference type="RefSeq" id="XP_051361642.1">
    <property type="nucleotide sequence ID" value="XM_051507147.1"/>
</dbReference>
<feature type="compositionally biased region" description="Polar residues" evidence="1">
    <location>
        <begin position="117"/>
        <end position="126"/>
    </location>
</feature>
<proteinExistence type="predicted"/>
<feature type="compositionally biased region" description="Acidic residues" evidence="1">
    <location>
        <begin position="85"/>
        <end position="94"/>
    </location>
</feature>
<keyword evidence="3" id="KW-1185">Reference proteome</keyword>
<dbReference type="Proteomes" id="UP001055219">
    <property type="component" value="Unassembled WGS sequence"/>
</dbReference>
<gene>
    <name evidence="2" type="ORF">J7T54_001094</name>
</gene>
<dbReference type="PANTHER" id="PTHR34776:SF1">
    <property type="entry name" value="F17F16.3 PROTEIN"/>
    <property type="match status" value="1"/>
</dbReference>
<feature type="region of interest" description="Disordered" evidence="1">
    <location>
        <begin position="350"/>
        <end position="410"/>
    </location>
</feature>